<sequence>MDASMNTTTTRCYPQPQPHHDIFSPLPRPPPTLAAANSGAPPLLLLHWPDGSLNLPLPPPDSVSYPPTTTTPKKRKPPPRKLDAASTSTATPPCTECGKLFSSWKALFGHMRCHPERQWRGIKPPPHFHRSSSPRATQFSDEEYQVASSLIMLANGPPSDSSSVDLTVHSKAVFGWLQHGARHKNTRSKGEEQVVGCEVSRKRAWLDSEASGSAHKCNLCYKGFSSGQALGGHKRCHLERGEPQIRSSSPAKNYVLDLNLPPPMESNENSPRPVLDLRLRI</sequence>
<feature type="region of interest" description="Disordered" evidence="2">
    <location>
        <begin position="1"/>
        <end position="90"/>
    </location>
</feature>
<dbReference type="SMART" id="SM00355">
    <property type="entry name" value="ZnF_C2H2"/>
    <property type="match status" value="2"/>
</dbReference>
<dbReference type="InterPro" id="IPR013087">
    <property type="entry name" value="Znf_C2H2_type"/>
</dbReference>
<evidence type="ECO:0000313" key="4">
    <source>
        <dbReference type="Proteomes" id="UP000504607"/>
    </source>
</evidence>
<proteinExistence type="predicted"/>
<feature type="compositionally biased region" description="Polar residues" evidence="2">
    <location>
        <begin position="1"/>
        <end position="12"/>
    </location>
</feature>
<evidence type="ECO:0000256" key="2">
    <source>
        <dbReference type="SAM" id="MobiDB-lite"/>
    </source>
</evidence>
<name>A0A6I9QE83_ELAGV</name>
<dbReference type="Proteomes" id="UP000504607">
    <property type="component" value="Unplaced"/>
</dbReference>
<dbReference type="Pfam" id="PF13912">
    <property type="entry name" value="zf-C2H2_6"/>
    <property type="match status" value="2"/>
</dbReference>
<dbReference type="AlphaFoldDB" id="A0A6I9QE83"/>
<keyword evidence="4" id="KW-1185">Reference proteome</keyword>
<keyword evidence="1" id="KW-0479">Metal-binding</keyword>
<dbReference type="PANTHER" id="PTHR47591:SF13">
    <property type="entry name" value="OS02G0293900 PROTEIN"/>
    <property type="match status" value="1"/>
</dbReference>
<dbReference type="SUPFAM" id="SSF57667">
    <property type="entry name" value="beta-beta-alpha zinc fingers"/>
    <property type="match status" value="1"/>
</dbReference>
<keyword evidence="1" id="KW-0863">Zinc-finger</keyword>
<dbReference type="GO" id="GO:0008270">
    <property type="term" value="F:zinc ion binding"/>
    <property type="evidence" value="ECO:0007669"/>
    <property type="project" value="UniProtKB-KW"/>
</dbReference>
<dbReference type="PANTHER" id="PTHR47591">
    <property type="entry name" value="ZINC FINGER PROTEIN ZAT2-RELATED"/>
    <property type="match status" value="1"/>
</dbReference>
<dbReference type="InParanoid" id="A0A6I9QE83"/>
<evidence type="ECO:0000313" key="5">
    <source>
        <dbReference type="RefSeq" id="XP_010907930.1"/>
    </source>
</evidence>
<feature type="domain" description="C2H2-type" evidence="3">
    <location>
        <begin position="92"/>
        <end position="119"/>
    </location>
</feature>
<dbReference type="PROSITE" id="PS50157">
    <property type="entry name" value="ZINC_FINGER_C2H2_2"/>
    <property type="match status" value="2"/>
</dbReference>
<keyword evidence="1" id="KW-0862">Zinc</keyword>
<evidence type="ECO:0000259" key="3">
    <source>
        <dbReference type="PROSITE" id="PS50157"/>
    </source>
</evidence>
<accession>A0A6I9QE83</accession>
<gene>
    <name evidence="5" type="primary">LOC105034450</name>
</gene>
<protein>
    <submittedName>
        <fullName evidence="5">Zinc finger protein ZAT3-like</fullName>
    </submittedName>
</protein>
<dbReference type="RefSeq" id="XP_010907930.1">
    <property type="nucleotide sequence ID" value="XM_010909628.3"/>
</dbReference>
<reference evidence="5" key="1">
    <citation type="submission" date="2025-08" db="UniProtKB">
        <authorList>
            <consortium name="RefSeq"/>
        </authorList>
    </citation>
    <scope>IDENTIFICATION</scope>
</reference>
<feature type="domain" description="C2H2-type" evidence="3">
    <location>
        <begin position="215"/>
        <end position="242"/>
    </location>
</feature>
<dbReference type="OrthoDB" id="6077919at2759"/>
<organism evidence="4 5">
    <name type="scientific">Elaeis guineensis var. tenera</name>
    <name type="common">Oil palm</name>
    <dbReference type="NCBI Taxonomy" id="51953"/>
    <lineage>
        <taxon>Eukaryota</taxon>
        <taxon>Viridiplantae</taxon>
        <taxon>Streptophyta</taxon>
        <taxon>Embryophyta</taxon>
        <taxon>Tracheophyta</taxon>
        <taxon>Spermatophyta</taxon>
        <taxon>Magnoliopsida</taxon>
        <taxon>Liliopsida</taxon>
        <taxon>Arecaceae</taxon>
        <taxon>Arecoideae</taxon>
        <taxon>Cocoseae</taxon>
        <taxon>Elaeidinae</taxon>
        <taxon>Elaeis</taxon>
    </lineage>
</organism>
<dbReference type="InterPro" id="IPR036236">
    <property type="entry name" value="Znf_C2H2_sf"/>
</dbReference>
<dbReference type="PROSITE" id="PS00028">
    <property type="entry name" value="ZINC_FINGER_C2H2_1"/>
    <property type="match status" value="2"/>
</dbReference>
<evidence type="ECO:0000256" key="1">
    <source>
        <dbReference type="PROSITE-ProRule" id="PRU00042"/>
    </source>
</evidence>
<feature type="compositionally biased region" description="Low complexity" evidence="2">
    <location>
        <begin position="62"/>
        <end position="71"/>
    </location>
</feature>